<dbReference type="AlphaFoldDB" id="A0A179H2W5"/>
<evidence type="ECO:0000313" key="3">
    <source>
        <dbReference type="EMBL" id="OAQ84595.1"/>
    </source>
</evidence>
<dbReference type="Proteomes" id="UP000078240">
    <property type="component" value="Unassembled WGS sequence"/>
</dbReference>
<reference evidence="3 4" key="1">
    <citation type="submission" date="2016-01" db="EMBL/GenBank/DDBJ databases">
        <title>Biosynthesis of antibiotic leucinostatins and their inhibition on Phytophthora in bio-control Purpureocillium lilacinum.</title>
        <authorList>
            <person name="Wang G."/>
            <person name="Liu Z."/>
            <person name="Lin R."/>
            <person name="Li E."/>
            <person name="Mao Z."/>
            <person name="Ling J."/>
            <person name="Yin W."/>
            <person name="Xie B."/>
        </authorList>
    </citation>
    <scope>NUCLEOTIDE SEQUENCE [LARGE SCALE GENOMIC DNA]</scope>
    <source>
        <strain evidence="3">PLBJ-1</strain>
    </source>
</reference>
<proteinExistence type="predicted"/>
<accession>A0A179H2W5</accession>
<gene>
    <name evidence="3" type="ORF">VFPBJ_03363</name>
</gene>
<dbReference type="SUPFAM" id="SSF81383">
    <property type="entry name" value="F-box domain"/>
    <property type="match status" value="1"/>
</dbReference>
<feature type="region of interest" description="Disordered" evidence="1">
    <location>
        <begin position="81"/>
        <end position="154"/>
    </location>
</feature>
<protein>
    <recommendedName>
        <fullName evidence="2">F-box domain-containing protein</fullName>
    </recommendedName>
</protein>
<feature type="compositionally biased region" description="Acidic residues" evidence="1">
    <location>
        <begin position="126"/>
        <end position="139"/>
    </location>
</feature>
<dbReference type="PROSITE" id="PS50181">
    <property type="entry name" value="FBOX"/>
    <property type="match status" value="1"/>
</dbReference>
<feature type="domain" description="F-box" evidence="2">
    <location>
        <begin position="411"/>
        <end position="455"/>
    </location>
</feature>
<dbReference type="EMBL" id="LSBH01000002">
    <property type="protein sequence ID" value="OAQ84595.1"/>
    <property type="molecule type" value="Genomic_DNA"/>
</dbReference>
<name>A0A179H2W5_PURLI</name>
<evidence type="ECO:0000256" key="1">
    <source>
        <dbReference type="SAM" id="MobiDB-lite"/>
    </source>
</evidence>
<sequence>MIAITRSIYCQLCGVSFNISRFRTRNEPRSAAWADSSASTRDEFSWVPYNSYYDCPRDGDRSCCLVHRGLLPWQLKQGQSAAQGLYEDDPEGGVREEDPTYEPPRSETDEDPLEYGSGSSVGGDDGAVDGDVMEEDDSPESQWTFSVHGPPPPTFDTEFLPLSTIDYLEDNEEDEVEEKDWQAVREQQRIRREKRAEYEHVTGPDCQHTNCYNGHNISVEQMTDCLTAQCLYVKPDDWEPRPDDMPFEATSRYCLSGLAGNVPSGGCDLKFTPARHGFAEGKTDNDDNVWIETEEDQRESGVAFHPACFEIFTVVSDAVLGKVDADGLVRLRNLSCKREVETFCDWADDVFSCRSQVWEHSPGTEYLVANPLFVPGFREICEHAMNQGEGFDVRQSPFEARQRKPNATASSDPFHRLPAELVHKVVGYLGSRDIAAMRASSRAFEHLPISLWHRLLVDDMPFLYEAWRDDATPYDWACQDVQLLQKIRLEEEEWRTRRFIKARDLEDVDMDAHAAYLAATPEVPPWHGGPESKKMLDEAYARRKAAGPIALPHDKTNWYQLYRDIVTNWDDFLGLKNRERIWGTIHDICERIRDIPESDQTMTDS</sequence>
<evidence type="ECO:0000259" key="2">
    <source>
        <dbReference type="PROSITE" id="PS50181"/>
    </source>
</evidence>
<dbReference type="InterPro" id="IPR001810">
    <property type="entry name" value="F-box_dom"/>
</dbReference>
<evidence type="ECO:0000313" key="4">
    <source>
        <dbReference type="Proteomes" id="UP000078240"/>
    </source>
</evidence>
<comment type="caution">
    <text evidence="3">The sequence shown here is derived from an EMBL/GenBank/DDBJ whole genome shotgun (WGS) entry which is preliminary data.</text>
</comment>
<organism evidence="3 4">
    <name type="scientific">Purpureocillium lilacinum</name>
    <name type="common">Paecilomyces lilacinus</name>
    <dbReference type="NCBI Taxonomy" id="33203"/>
    <lineage>
        <taxon>Eukaryota</taxon>
        <taxon>Fungi</taxon>
        <taxon>Dikarya</taxon>
        <taxon>Ascomycota</taxon>
        <taxon>Pezizomycotina</taxon>
        <taxon>Sordariomycetes</taxon>
        <taxon>Hypocreomycetidae</taxon>
        <taxon>Hypocreales</taxon>
        <taxon>Ophiocordycipitaceae</taxon>
        <taxon>Purpureocillium</taxon>
    </lineage>
</organism>
<dbReference type="InterPro" id="IPR036047">
    <property type="entry name" value="F-box-like_dom_sf"/>
</dbReference>